<sequence>MEQSTKNKINVHIQMAALDVINKDIQNLSGEAFESIVSKVYEKLTSYDDSEIIKSAFTSEIFKVFVKTKIKSFNEFFEL</sequence>
<evidence type="ECO:0000313" key="1">
    <source>
        <dbReference type="EMBL" id="MFD1219507.1"/>
    </source>
</evidence>
<keyword evidence="2" id="KW-1185">Reference proteome</keyword>
<reference evidence="2" key="1">
    <citation type="journal article" date="2019" name="Int. J. Syst. Evol. Microbiol.">
        <title>The Global Catalogue of Microorganisms (GCM) 10K type strain sequencing project: providing services to taxonomists for standard genome sequencing and annotation.</title>
        <authorList>
            <consortium name="The Broad Institute Genomics Platform"/>
            <consortium name="The Broad Institute Genome Sequencing Center for Infectious Disease"/>
            <person name="Wu L."/>
            <person name="Ma J."/>
        </authorList>
    </citation>
    <scope>NUCLEOTIDE SEQUENCE [LARGE SCALE GENOMIC DNA]</scope>
    <source>
        <strain evidence="2">CCUG 53270</strain>
    </source>
</reference>
<accession>A0ABW3UEZ4</accession>
<dbReference type="RefSeq" id="WP_345595127.1">
    <property type="nucleotide sequence ID" value="NZ_BAABJG010000055.1"/>
</dbReference>
<organism evidence="1 2">
    <name type="scientific">Paenibacillus vulneris</name>
    <dbReference type="NCBI Taxonomy" id="1133364"/>
    <lineage>
        <taxon>Bacteria</taxon>
        <taxon>Bacillati</taxon>
        <taxon>Bacillota</taxon>
        <taxon>Bacilli</taxon>
        <taxon>Bacillales</taxon>
        <taxon>Paenibacillaceae</taxon>
        <taxon>Paenibacillus</taxon>
    </lineage>
</organism>
<dbReference type="EMBL" id="JBHTLU010000012">
    <property type="protein sequence ID" value="MFD1219507.1"/>
    <property type="molecule type" value="Genomic_DNA"/>
</dbReference>
<dbReference type="Proteomes" id="UP001597180">
    <property type="component" value="Unassembled WGS sequence"/>
</dbReference>
<comment type="caution">
    <text evidence="1">The sequence shown here is derived from an EMBL/GenBank/DDBJ whole genome shotgun (WGS) entry which is preliminary data.</text>
</comment>
<name>A0ABW3UEZ4_9BACL</name>
<gene>
    <name evidence="1" type="ORF">ACFQ4B_05215</name>
</gene>
<evidence type="ECO:0000313" key="2">
    <source>
        <dbReference type="Proteomes" id="UP001597180"/>
    </source>
</evidence>
<protein>
    <submittedName>
        <fullName evidence="1">Uncharacterized protein</fullName>
    </submittedName>
</protein>
<proteinExistence type="predicted"/>